<sequence>MALRHLLWAVALCPILLNISSLAAPTQSIIEPFVIDTFDVPGLNNLGVWAGAEEGMPAEYGPGYLLLSPTEPAMNFHTKVAATCLDMTAYMDMYLHIAFSGTDKFSVMLTQNNDECNSLKSPYPETWDSLEAARYSTGEDIYIPLSHFNIDFSRVNSVGVNGFYTQESVTLYEIEITSEVPEDFYIPEKLPSGILALKCKRPNSFAFGIDDGSPNFSQEVMEILKEEDIKVTFFTVGNGLLDPTANFTAVYHEMLFRGHQVALHTYSHPKMEGLATIEEIDFQITENIRVMKEQLGIESRYFRPPFGVVGARTRQQLAKHIQDPYIINWSVDIEDWLWAHSPTPEKQYEAFKRDLEKGGDLAVMHFLHRSTVDYFRDVFQLVKQSGRQIMRVDQCMEDPDAPPL</sequence>
<feature type="chain" id="PRO_5042165472" description="NodB homology domain-containing protein" evidence="7">
    <location>
        <begin position="24"/>
        <end position="404"/>
    </location>
</feature>
<evidence type="ECO:0000256" key="3">
    <source>
        <dbReference type="ARBA" id="ARBA00022729"/>
    </source>
</evidence>
<dbReference type="SUPFAM" id="SSF88713">
    <property type="entry name" value="Glycoside hydrolase/deacetylase"/>
    <property type="match status" value="1"/>
</dbReference>
<evidence type="ECO:0000259" key="8">
    <source>
        <dbReference type="PROSITE" id="PS51677"/>
    </source>
</evidence>
<dbReference type="GO" id="GO:0016810">
    <property type="term" value="F:hydrolase activity, acting on carbon-nitrogen (but not peptide) bonds"/>
    <property type="evidence" value="ECO:0007669"/>
    <property type="project" value="InterPro"/>
</dbReference>
<evidence type="ECO:0000313" key="9">
    <source>
        <dbReference type="EMBL" id="WEW57449.1"/>
    </source>
</evidence>
<proteinExistence type="predicted"/>
<evidence type="ECO:0000313" key="10">
    <source>
        <dbReference type="Proteomes" id="UP001219355"/>
    </source>
</evidence>
<protein>
    <recommendedName>
        <fullName evidence="8">NodB homology domain-containing protein</fullName>
    </recommendedName>
</protein>
<dbReference type="AlphaFoldDB" id="A0AAF0IK39"/>
<gene>
    <name evidence="9" type="ORF">PRK78_002916</name>
</gene>
<dbReference type="InterPro" id="IPR002509">
    <property type="entry name" value="NODB_dom"/>
</dbReference>
<dbReference type="PANTHER" id="PTHR46471">
    <property type="entry name" value="CHITIN DEACETYLASE"/>
    <property type="match status" value="1"/>
</dbReference>
<keyword evidence="6" id="KW-0170">Cobalt</keyword>
<dbReference type="EMBL" id="CP120628">
    <property type="protein sequence ID" value="WEW57449.1"/>
    <property type="molecule type" value="Genomic_DNA"/>
</dbReference>
<dbReference type="CDD" id="cd10917">
    <property type="entry name" value="CE4_NodB_like_6s_7s"/>
    <property type="match status" value="1"/>
</dbReference>
<name>A0AAF0IK39_9EURO</name>
<keyword evidence="3 7" id="KW-0732">Signal</keyword>
<evidence type="ECO:0000256" key="1">
    <source>
        <dbReference type="ARBA" id="ARBA00001941"/>
    </source>
</evidence>
<dbReference type="PROSITE" id="PS51677">
    <property type="entry name" value="NODB"/>
    <property type="match status" value="1"/>
</dbReference>
<comment type="cofactor">
    <cofactor evidence="1">
        <name>Co(2+)</name>
        <dbReference type="ChEBI" id="CHEBI:48828"/>
    </cofactor>
</comment>
<dbReference type="PANTHER" id="PTHR46471:SF6">
    <property type="entry name" value="GLYCOSYL HYDROLASE"/>
    <property type="match status" value="1"/>
</dbReference>
<dbReference type="InterPro" id="IPR011330">
    <property type="entry name" value="Glyco_hydro/deAcase_b/a-brl"/>
</dbReference>
<keyword evidence="5" id="KW-0119">Carbohydrate metabolism</keyword>
<keyword evidence="10" id="KW-1185">Reference proteome</keyword>
<evidence type="ECO:0000256" key="4">
    <source>
        <dbReference type="ARBA" id="ARBA00022801"/>
    </source>
</evidence>
<reference evidence="9" key="1">
    <citation type="submission" date="2023-03" db="EMBL/GenBank/DDBJ databases">
        <title>Emydomyces testavorans Genome Sequence.</title>
        <authorList>
            <person name="Hoyer L."/>
        </authorList>
    </citation>
    <scope>NUCLEOTIDE SEQUENCE</scope>
    <source>
        <strain evidence="9">16-2883</strain>
    </source>
</reference>
<dbReference type="Proteomes" id="UP001219355">
    <property type="component" value="Chromosome 2"/>
</dbReference>
<dbReference type="GO" id="GO:0005975">
    <property type="term" value="P:carbohydrate metabolic process"/>
    <property type="evidence" value="ECO:0007669"/>
    <property type="project" value="InterPro"/>
</dbReference>
<dbReference type="Pfam" id="PF01522">
    <property type="entry name" value="Polysacc_deac_1"/>
    <property type="match status" value="1"/>
</dbReference>
<keyword evidence="2" id="KW-0479">Metal-binding</keyword>
<keyword evidence="4" id="KW-0378">Hydrolase</keyword>
<evidence type="ECO:0000256" key="6">
    <source>
        <dbReference type="ARBA" id="ARBA00023285"/>
    </source>
</evidence>
<feature type="signal peptide" evidence="7">
    <location>
        <begin position="1"/>
        <end position="23"/>
    </location>
</feature>
<evidence type="ECO:0000256" key="7">
    <source>
        <dbReference type="SAM" id="SignalP"/>
    </source>
</evidence>
<dbReference type="Gene3D" id="3.20.20.370">
    <property type="entry name" value="Glycoside hydrolase/deacetylase"/>
    <property type="match status" value="1"/>
</dbReference>
<organism evidence="9 10">
    <name type="scientific">Emydomyces testavorans</name>
    <dbReference type="NCBI Taxonomy" id="2070801"/>
    <lineage>
        <taxon>Eukaryota</taxon>
        <taxon>Fungi</taxon>
        <taxon>Dikarya</taxon>
        <taxon>Ascomycota</taxon>
        <taxon>Pezizomycotina</taxon>
        <taxon>Eurotiomycetes</taxon>
        <taxon>Eurotiomycetidae</taxon>
        <taxon>Onygenales</taxon>
        <taxon>Nannizziopsiaceae</taxon>
        <taxon>Emydomyces</taxon>
    </lineage>
</organism>
<evidence type="ECO:0000256" key="2">
    <source>
        <dbReference type="ARBA" id="ARBA00022723"/>
    </source>
</evidence>
<feature type="domain" description="NodB homology" evidence="8">
    <location>
        <begin position="203"/>
        <end position="390"/>
    </location>
</feature>
<accession>A0AAF0IK39</accession>
<dbReference type="GO" id="GO:0046872">
    <property type="term" value="F:metal ion binding"/>
    <property type="evidence" value="ECO:0007669"/>
    <property type="project" value="UniProtKB-KW"/>
</dbReference>
<evidence type="ECO:0000256" key="5">
    <source>
        <dbReference type="ARBA" id="ARBA00023277"/>
    </source>
</evidence>